<dbReference type="AlphaFoldDB" id="A0A0A0J455"/>
<dbReference type="GO" id="GO:0006793">
    <property type="term" value="P:phosphorus metabolic process"/>
    <property type="evidence" value="ECO:0007669"/>
    <property type="project" value="UniProtKB-ARBA"/>
</dbReference>
<dbReference type="InterPro" id="IPR025202">
    <property type="entry name" value="PLD-like_dom"/>
</dbReference>
<evidence type="ECO:0000313" key="8">
    <source>
        <dbReference type="EMBL" id="KGN31963.1"/>
    </source>
</evidence>
<dbReference type="Gene3D" id="3.30.870.10">
    <property type="entry name" value="Endonuclease Chain A"/>
    <property type="match status" value="2"/>
</dbReference>
<dbReference type="EMBL" id="AVPJ01000009">
    <property type="protein sequence ID" value="KGN31963.1"/>
    <property type="molecule type" value="Genomic_DNA"/>
</dbReference>
<dbReference type="GO" id="GO:0016891">
    <property type="term" value="F:RNA endonuclease activity producing 5'-phosphomonoesters, hydrolytic mechanism"/>
    <property type="evidence" value="ECO:0007669"/>
    <property type="project" value="TreeGrafter"/>
</dbReference>
<protein>
    <recommendedName>
        <fullName evidence="3">phospholipase D</fullName>
        <ecNumber evidence="3">3.1.4.4</ecNumber>
    </recommendedName>
</protein>
<dbReference type="STRING" id="1385520.N802_19295"/>
<dbReference type="GO" id="GO:0016042">
    <property type="term" value="P:lipid catabolic process"/>
    <property type="evidence" value="ECO:0007669"/>
    <property type="project" value="UniProtKB-KW"/>
</dbReference>
<evidence type="ECO:0000256" key="3">
    <source>
        <dbReference type="ARBA" id="ARBA00012027"/>
    </source>
</evidence>
<gene>
    <name evidence="8" type="ORF">N802_19295</name>
</gene>
<organism evidence="8 9">
    <name type="scientific">Knoellia sinensis KCTC 19936</name>
    <dbReference type="NCBI Taxonomy" id="1385520"/>
    <lineage>
        <taxon>Bacteria</taxon>
        <taxon>Bacillati</taxon>
        <taxon>Actinomycetota</taxon>
        <taxon>Actinomycetes</taxon>
        <taxon>Micrococcales</taxon>
        <taxon>Intrasporangiaceae</taxon>
        <taxon>Knoellia</taxon>
    </lineage>
</organism>
<evidence type="ECO:0000313" key="9">
    <source>
        <dbReference type="Proteomes" id="UP000030002"/>
    </source>
</evidence>
<proteinExistence type="inferred from homology"/>
<comment type="caution">
    <text evidence="8">The sequence shown here is derived from an EMBL/GenBank/DDBJ whole genome shotgun (WGS) entry which is preliminary data.</text>
</comment>
<dbReference type="PANTHER" id="PTHR43856:SF1">
    <property type="entry name" value="MITOCHONDRIAL CARDIOLIPIN HYDROLASE"/>
    <property type="match status" value="1"/>
</dbReference>
<dbReference type="eggNOG" id="COG1502">
    <property type="taxonomic scope" value="Bacteria"/>
</dbReference>
<dbReference type="RefSeq" id="WP_052109910.1">
    <property type="nucleotide sequence ID" value="NZ_AVPJ01000009.1"/>
</dbReference>
<dbReference type="EC" id="3.1.4.4" evidence="3"/>
<keyword evidence="4" id="KW-0378">Hydrolase</keyword>
<keyword evidence="9" id="KW-1185">Reference proteome</keyword>
<dbReference type="InterPro" id="IPR001736">
    <property type="entry name" value="PLipase_D/transphosphatidylase"/>
</dbReference>
<dbReference type="PANTHER" id="PTHR43856">
    <property type="entry name" value="CARDIOLIPIN HYDROLASE"/>
    <property type="match status" value="1"/>
</dbReference>
<dbReference type="GO" id="GO:0004630">
    <property type="term" value="F:phospholipase D activity"/>
    <property type="evidence" value="ECO:0007669"/>
    <property type="project" value="UniProtKB-EC"/>
</dbReference>
<evidence type="ECO:0000259" key="7">
    <source>
        <dbReference type="PROSITE" id="PS50035"/>
    </source>
</evidence>
<accession>A0A0A0J455</accession>
<evidence type="ECO:0000256" key="2">
    <source>
        <dbReference type="ARBA" id="ARBA00008664"/>
    </source>
</evidence>
<dbReference type="Pfam" id="PF13091">
    <property type="entry name" value="PLDc_2"/>
    <property type="match status" value="1"/>
</dbReference>
<comment type="catalytic activity">
    <reaction evidence="1">
        <text>a 1,2-diacyl-sn-glycero-3-phosphocholine + H2O = a 1,2-diacyl-sn-glycero-3-phosphate + choline + H(+)</text>
        <dbReference type="Rhea" id="RHEA:14445"/>
        <dbReference type="ChEBI" id="CHEBI:15354"/>
        <dbReference type="ChEBI" id="CHEBI:15377"/>
        <dbReference type="ChEBI" id="CHEBI:15378"/>
        <dbReference type="ChEBI" id="CHEBI:57643"/>
        <dbReference type="ChEBI" id="CHEBI:58608"/>
        <dbReference type="EC" id="3.1.4.4"/>
    </reaction>
</comment>
<feature type="domain" description="PLD phosphodiesterase" evidence="7">
    <location>
        <begin position="454"/>
        <end position="485"/>
    </location>
</feature>
<dbReference type="InterPro" id="IPR051406">
    <property type="entry name" value="PLD_domain"/>
</dbReference>
<keyword evidence="6" id="KW-0443">Lipid metabolism</keyword>
<comment type="similarity">
    <text evidence="2">Belongs to the phospholipase D family.</text>
</comment>
<dbReference type="PROSITE" id="PS50035">
    <property type="entry name" value="PLD"/>
    <property type="match status" value="1"/>
</dbReference>
<dbReference type="CDD" id="cd09172">
    <property type="entry name" value="PLDc_Nuc_like_unchar1_1"/>
    <property type="match status" value="1"/>
</dbReference>
<dbReference type="SUPFAM" id="SSF56024">
    <property type="entry name" value="Phospholipase D/nuclease"/>
    <property type="match status" value="2"/>
</dbReference>
<name>A0A0A0J455_9MICO</name>
<evidence type="ECO:0000256" key="5">
    <source>
        <dbReference type="ARBA" id="ARBA00022963"/>
    </source>
</evidence>
<evidence type="ECO:0000256" key="6">
    <source>
        <dbReference type="ARBA" id="ARBA00023098"/>
    </source>
</evidence>
<reference evidence="8 9" key="1">
    <citation type="submission" date="2013-08" db="EMBL/GenBank/DDBJ databases">
        <title>The genome sequence of Knoellia sinensis.</title>
        <authorList>
            <person name="Zhu W."/>
            <person name="Wang G."/>
        </authorList>
    </citation>
    <scope>NUCLEOTIDE SEQUENCE [LARGE SCALE GENOMIC DNA]</scope>
    <source>
        <strain evidence="8 9">KCTC 19936</strain>
    </source>
</reference>
<sequence length="579" mass="62901">MRAHAASGALTLHAIAGTHTVLLGWDLEDPSGCLGIAVRRTDHGPGSTRRRSGETVWLRGMKTFGSVVADPPPGSDWSTRDHPIQGFQWGDYTAKPGHTYSYAVVALGGSPSALVELATASVRVRTEVEDDGVHGVWFNRGVAGSQAFAKRYSGWLPARATAEHEQSPAMVWLSRGLGEAFVAFCEQASGPGFALRGAFYEFTWETGLAAMAAARDRGADLALVVHGRDRDGEGKADTTSTQARAAAAKHGLSTGGVIQWRDAANKSSLHHHKFLVLLDGGRPVAVWTGSTNLTRGAIFGHSNVGHVVRDPIVAQQFLDEWELLRANESTADLRSAHETDNPVVEVAPPKRGMGVVLAPRHTKSTVLQWFADVFDEGDVSTHITGAFGLNEVFRDTLGVTKPTTVRTVLLDKWPPRDKAVPRTDPNVRISTGAHITGGGLAQWAEESLTGFNTHVKYVHTKIILVDPLGPDPVVVTGSANYSKASTVDNEENTLVLRGGGRGPASSRRAIRRVADIYLTEYHRLFMHFVFRSWAERTSMVSGVREDPSHLAEDDRWTDRYYRDGSWQALQRRVFSGQGS</sequence>
<evidence type="ECO:0000256" key="4">
    <source>
        <dbReference type="ARBA" id="ARBA00022801"/>
    </source>
</evidence>
<keyword evidence="5" id="KW-0442">Lipid degradation</keyword>
<dbReference type="Proteomes" id="UP000030002">
    <property type="component" value="Unassembled WGS sequence"/>
</dbReference>
<evidence type="ECO:0000256" key="1">
    <source>
        <dbReference type="ARBA" id="ARBA00000798"/>
    </source>
</evidence>